<proteinExistence type="predicted"/>
<dbReference type="Proteomes" id="UP000624041">
    <property type="component" value="Unassembled WGS sequence"/>
</dbReference>
<reference evidence="1" key="2">
    <citation type="submission" date="2020-09" db="EMBL/GenBank/DDBJ databases">
        <authorList>
            <person name="Sun Q."/>
            <person name="Ohkuma M."/>
        </authorList>
    </citation>
    <scope>NUCLEOTIDE SEQUENCE</scope>
    <source>
        <strain evidence="1">JCM 17251</strain>
    </source>
</reference>
<keyword evidence="2" id="KW-1185">Reference proteome</keyword>
<protein>
    <submittedName>
        <fullName evidence="1">Uncharacterized protein</fullName>
    </submittedName>
</protein>
<dbReference type="AlphaFoldDB" id="A0A917Y5L3"/>
<evidence type="ECO:0000313" key="1">
    <source>
        <dbReference type="EMBL" id="GGN66275.1"/>
    </source>
</evidence>
<dbReference type="EMBL" id="BMOS01000044">
    <property type="protein sequence ID" value="GGN66275.1"/>
    <property type="molecule type" value="Genomic_DNA"/>
</dbReference>
<gene>
    <name evidence="1" type="ORF">GCM10007971_36070</name>
</gene>
<accession>A0A917Y5L3</accession>
<evidence type="ECO:0000313" key="2">
    <source>
        <dbReference type="Proteomes" id="UP000624041"/>
    </source>
</evidence>
<organism evidence="1 2">
    <name type="scientific">Oceanobacillus indicireducens</name>
    <dbReference type="NCBI Taxonomy" id="1004261"/>
    <lineage>
        <taxon>Bacteria</taxon>
        <taxon>Bacillati</taxon>
        <taxon>Bacillota</taxon>
        <taxon>Bacilli</taxon>
        <taxon>Bacillales</taxon>
        <taxon>Bacillaceae</taxon>
        <taxon>Oceanobacillus</taxon>
    </lineage>
</organism>
<name>A0A917Y5L3_9BACI</name>
<comment type="caution">
    <text evidence="1">The sequence shown here is derived from an EMBL/GenBank/DDBJ whole genome shotgun (WGS) entry which is preliminary data.</text>
</comment>
<reference evidence="1" key="1">
    <citation type="journal article" date="2014" name="Int. J. Syst. Evol. Microbiol.">
        <title>Complete genome sequence of Corynebacterium casei LMG S-19264T (=DSM 44701T), isolated from a smear-ripened cheese.</title>
        <authorList>
            <consortium name="US DOE Joint Genome Institute (JGI-PGF)"/>
            <person name="Walter F."/>
            <person name="Albersmeier A."/>
            <person name="Kalinowski J."/>
            <person name="Ruckert C."/>
        </authorList>
    </citation>
    <scope>NUCLEOTIDE SEQUENCE</scope>
    <source>
        <strain evidence="1">JCM 17251</strain>
    </source>
</reference>
<sequence length="53" mass="6028">MGKNKKQIYKSASGIKMGKVGLSPVSRRVKNRNQAYIDAYKSREKQGKKVKIM</sequence>
<dbReference type="RefSeq" id="WP_188859385.1">
    <property type="nucleotide sequence ID" value="NZ_BMOS01000044.1"/>
</dbReference>